<dbReference type="InterPro" id="IPR019863">
    <property type="entry name" value="Motility-assoc_ABC-rel_GldG"/>
</dbReference>
<dbReference type="InterPro" id="IPR055396">
    <property type="entry name" value="DUF7088"/>
</dbReference>
<evidence type="ECO:0000259" key="2">
    <source>
        <dbReference type="Pfam" id="PF09822"/>
    </source>
</evidence>
<feature type="domain" description="ABC-type uncharacterised transport system" evidence="2">
    <location>
        <begin position="189"/>
        <end position="492"/>
    </location>
</feature>
<accession>A0A2N0TU99</accession>
<dbReference type="AlphaFoldDB" id="A0A2N0TU99"/>
<keyword evidence="1" id="KW-0472">Membrane</keyword>
<comment type="caution">
    <text evidence="4">The sequence shown here is derived from an EMBL/GenBank/DDBJ whole genome shotgun (WGS) entry which is preliminary data.</text>
</comment>
<evidence type="ECO:0000256" key="1">
    <source>
        <dbReference type="SAM" id="Phobius"/>
    </source>
</evidence>
<name>A0A2N0TU99_9FLAO</name>
<evidence type="ECO:0000313" key="5">
    <source>
        <dbReference type="Proteomes" id="UP000232673"/>
    </source>
</evidence>
<dbReference type="NCBIfam" id="TIGR03521">
    <property type="entry name" value="GldG"/>
    <property type="match status" value="1"/>
</dbReference>
<proteinExistence type="predicted"/>
<feature type="transmembrane region" description="Helical" evidence="1">
    <location>
        <begin position="529"/>
        <end position="549"/>
    </location>
</feature>
<dbReference type="Pfam" id="PF09822">
    <property type="entry name" value="ABC_transp_aux"/>
    <property type="match status" value="1"/>
</dbReference>
<gene>
    <name evidence="4" type="ORF">APR41_03970</name>
</gene>
<keyword evidence="5" id="KW-1185">Reference proteome</keyword>
<dbReference type="STRING" id="447422.SAMN05660903_00811"/>
<dbReference type="InterPro" id="IPR019196">
    <property type="entry name" value="ABC_transp_unknown"/>
</dbReference>
<keyword evidence="1" id="KW-1133">Transmembrane helix</keyword>
<evidence type="ECO:0000259" key="3">
    <source>
        <dbReference type="Pfam" id="PF23357"/>
    </source>
</evidence>
<keyword evidence="1" id="KW-0812">Transmembrane</keyword>
<dbReference type="RefSeq" id="WP_198550754.1">
    <property type="nucleotide sequence ID" value="NZ_FUZC01000002.1"/>
</dbReference>
<dbReference type="Proteomes" id="UP000232673">
    <property type="component" value="Unassembled WGS sequence"/>
</dbReference>
<evidence type="ECO:0000313" key="4">
    <source>
        <dbReference type="EMBL" id="PKD18317.1"/>
    </source>
</evidence>
<protein>
    <submittedName>
        <fullName evidence="4">Gliding motility-associated ABC transporter substrate-binding protein GldG</fullName>
    </submittedName>
</protein>
<dbReference type="EMBL" id="LKTS01000023">
    <property type="protein sequence ID" value="PKD18317.1"/>
    <property type="molecule type" value="Genomic_DNA"/>
</dbReference>
<reference evidence="4 5" key="1">
    <citation type="submission" date="2015-10" db="EMBL/GenBank/DDBJ databases">
        <title>Draft genome sequence of Salegentibacter salinarum KCTC 12975.</title>
        <authorList>
            <person name="Lin W."/>
            <person name="Zheng Q."/>
        </authorList>
    </citation>
    <scope>NUCLEOTIDE SEQUENCE [LARGE SCALE GENOMIC DNA]</scope>
    <source>
        <strain evidence="4 5">KCTC 12975</strain>
    </source>
</reference>
<organism evidence="4 5">
    <name type="scientific">Salegentibacter salinarum</name>
    <dbReference type="NCBI Taxonomy" id="447422"/>
    <lineage>
        <taxon>Bacteria</taxon>
        <taxon>Pseudomonadati</taxon>
        <taxon>Bacteroidota</taxon>
        <taxon>Flavobacteriia</taxon>
        <taxon>Flavobacteriales</taxon>
        <taxon>Flavobacteriaceae</taxon>
        <taxon>Salegentibacter</taxon>
    </lineage>
</organism>
<sequence>MKYQNTYKAVFLLLIAILAINFLAANFFERIDLTRDGRYTLSPAAREIVSDADSPIVIEVFLEGNFPSEFRRLRNETRQMLEEFSAYNSNIKFIFTDPLEESNDAEATAQKFYEDGMPPARVSVQESGKSSEVLIFPWAVARLGYKKVQIPLLKNKLGATDEERVSGSVQQLEYAIANALNKLVYPRDKKIAVMRGNGELPDAQIADFIKTLQEYYFMAPFTLDSAAVNPQKTLQQLKEYDLIIEAKPTQAFTENEKYVLDQYTMSGGKSLWLTEAVAMETDSLMNPSGKTFALPRDLNLGDFFFSYGIRINPVLINDIYSAPIILASGQGKNTRFNPYPWFYSPLTTSPNDHPIINNIEAVKFEYANQIDTLQNNIDKTILLSSSPQTRLEGTPREISLEMVSREPDLASYNDGEQPLAVLLEGEFTSAYNNRIKPFEIENPRDESPETGMLVISDGDVIKNDVQRGEPLELGFERYTGNTYGNKEFLLNAVNYMLDDSGLIDIRSKEINIAFLNDQKAAEEREKWQVINLVLPLIFLGIFAFGFNYFRKRKYLK</sequence>
<dbReference type="Pfam" id="PF23357">
    <property type="entry name" value="DUF7088"/>
    <property type="match status" value="1"/>
</dbReference>
<feature type="domain" description="DUF7088" evidence="3">
    <location>
        <begin position="36"/>
        <end position="141"/>
    </location>
</feature>